<accession>A0A0A5GL15</accession>
<dbReference type="Proteomes" id="UP000030403">
    <property type="component" value="Unassembled WGS sequence"/>
</dbReference>
<dbReference type="OrthoDB" id="9800398at2"/>
<comment type="caution">
    <text evidence="1">The sequence shown here is derived from an EMBL/GenBank/DDBJ whole genome shotgun (WGS) entry which is preliminary data.</text>
</comment>
<evidence type="ECO:0000313" key="2">
    <source>
        <dbReference type="Proteomes" id="UP000030403"/>
    </source>
</evidence>
<proteinExistence type="predicted"/>
<dbReference type="AlphaFoldDB" id="A0A0A5GL15"/>
<gene>
    <name evidence="1" type="ORF">N783_00160</name>
</gene>
<organism evidence="1 2">
    <name type="scientific">Pontibacillus marinus BH030004 = DSM 16465</name>
    <dbReference type="NCBI Taxonomy" id="1385511"/>
    <lineage>
        <taxon>Bacteria</taxon>
        <taxon>Bacillati</taxon>
        <taxon>Bacillota</taxon>
        <taxon>Bacilli</taxon>
        <taxon>Bacillales</taxon>
        <taxon>Bacillaceae</taxon>
        <taxon>Pontibacillus</taxon>
    </lineage>
</organism>
<keyword evidence="2" id="KW-1185">Reference proteome</keyword>
<protein>
    <submittedName>
        <fullName evidence="1">Uncharacterized protein</fullName>
    </submittedName>
</protein>
<sequence length="350" mass="41431">MDMDSFLEDVFKKSKPQNKVSPQMNQEYKSNTYSTAVTPTIDKIITLLNNNYNNSNSINDVCSALSLSKDKVIQLLKENNYSYKELIDQWTKQSEEELLTSLVEELNRGNTLYDLSFNYFTNKKKRLNFVTNLEQLLKKEGYNYFKNLNKWEKTRIVLESYLRDLEYMPLMEVAKKYNTSDMEVRKFLKQNKYRYDSFFDTWTNQSQHEKLSKLKRDIKFNKIDLRGFLAFIKKNPEQLLSKFKEYNLDTDHSVNLIISSLEKSSNKKENTSNNVNSNQNVFSQEEIKKLRTIITMFEFNESKVDNSKSEITLLLDNGMIEDVEKLADQKEVSRSKFIQNIIEDYISNHN</sequence>
<dbReference type="EMBL" id="AVPF01000001">
    <property type="protein sequence ID" value="KGX91855.1"/>
    <property type="molecule type" value="Genomic_DNA"/>
</dbReference>
<evidence type="ECO:0000313" key="1">
    <source>
        <dbReference type="EMBL" id="KGX91855.1"/>
    </source>
</evidence>
<dbReference type="RefSeq" id="WP_027445294.1">
    <property type="nucleotide sequence ID" value="NZ_AULJ01000001.1"/>
</dbReference>
<reference evidence="1 2" key="1">
    <citation type="submission" date="2013-08" db="EMBL/GenBank/DDBJ databases">
        <authorList>
            <person name="Huang J."/>
            <person name="Wang G."/>
        </authorList>
    </citation>
    <scope>NUCLEOTIDE SEQUENCE [LARGE SCALE GENOMIC DNA]</scope>
    <source>
        <strain evidence="1 2">BH030004</strain>
    </source>
</reference>
<name>A0A0A5GL15_9BACI</name>